<dbReference type="Proteomes" id="UP000278627">
    <property type="component" value="Unassembled WGS sequence"/>
</dbReference>
<dbReference type="WBParaSite" id="BPAG_0000351101-mRNA-1">
    <property type="protein sequence ID" value="BPAG_0000351101-mRNA-1"/>
    <property type="gene ID" value="BPAG_0000351101"/>
</dbReference>
<proteinExistence type="predicted"/>
<keyword evidence="3" id="KW-1185">Reference proteome</keyword>
<sequence length="197" mass="22327">MSSNQHKNFSAESFSLLAHMMNMTLNKAEQVLISSLLFIKLSQRNQLPTENPRSYESSEMKDKNEVSSENASLSVPRINTSRGEAQPIASHDAAVDLFSTDIATGQKYRTYCKPITIEISNECPSATFNYMMKARKDARDIQVPAKITVTQLREAGIYINFQLDTHLHPELPPLYICIFCPNYVPKQVWINGKECIH</sequence>
<reference evidence="4" key="1">
    <citation type="submission" date="2017-02" db="UniProtKB">
        <authorList>
            <consortium name="WormBaseParasite"/>
        </authorList>
    </citation>
    <scope>IDENTIFICATION</scope>
</reference>
<evidence type="ECO:0000313" key="2">
    <source>
        <dbReference type="EMBL" id="VDN84668.1"/>
    </source>
</evidence>
<feature type="compositionally biased region" description="Basic and acidic residues" evidence="1">
    <location>
        <begin position="56"/>
        <end position="66"/>
    </location>
</feature>
<feature type="region of interest" description="Disordered" evidence="1">
    <location>
        <begin position="48"/>
        <end position="86"/>
    </location>
</feature>
<evidence type="ECO:0000313" key="4">
    <source>
        <dbReference type="WBParaSite" id="BPAG_0000351101-mRNA-1"/>
    </source>
</evidence>
<organism evidence="4">
    <name type="scientific">Brugia pahangi</name>
    <name type="common">Filarial nematode worm</name>
    <dbReference type="NCBI Taxonomy" id="6280"/>
    <lineage>
        <taxon>Eukaryota</taxon>
        <taxon>Metazoa</taxon>
        <taxon>Ecdysozoa</taxon>
        <taxon>Nematoda</taxon>
        <taxon>Chromadorea</taxon>
        <taxon>Rhabditida</taxon>
        <taxon>Spirurina</taxon>
        <taxon>Spiruromorpha</taxon>
        <taxon>Filarioidea</taxon>
        <taxon>Onchocercidae</taxon>
        <taxon>Brugia</taxon>
    </lineage>
</organism>
<accession>A0A0N4T5N0</accession>
<gene>
    <name evidence="2" type="ORF">BPAG_LOCUS3482</name>
</gene>
<reference evidence="2 3" key="2">
    <citation type="submission" date="2018-11" db="EMBL/GenBank/DDBJ databases">
        <authorList>
            <consortium name="Pathogen Informatics"/>
        </authorList>
    </citation>
    <scope>NUCLEOTIDE SEQUENCE [LARGE SCALE GENOMIC DNA]</scope>
</reference>
<dbReference type="AlphaFoldDB" id="A0A0N4T5N0"/>
<name>A0A0N4T5N0_BRUPA</name>
<evidence type="ECO:0000256" key="1">
    <source>
        <dbReference type="SAM" id="MobiDB-lite"/>
    </source>
</evidence>
<evidence type="ECO:0000313" key="3">
    <source>
        <dbReference type="Proteomes" id="UP000278627"/>
    </source>
</evidence>
<protein>
    <submittedName>
        <fullName evidence="4">MSP domain-containing protein</fullName>
    </submittedName>
</protein>
<feature type="compositionally biased region" description="Polar residues" evidence="1">
    <location>
        <begin position="67"/>
        <end position="83"/>
    </location>
</feature>
<dbReference type="EMBL" id="UZAD01001022">
    <property type="protein sequence ID" value="VDN84668.1"/>
    <property type="molecule type" value="Genomic_DNA"/>
</dbReference>